<keyword evidence="1" id="KW-0472">Membrane</keyword>
<feature type="transmembrane region" description="Helical" evidence="1">
    <location>
        <begin position="36"/>
        <end position="55"/>
    </location>
</feature>
<gene>
    <name evidence="2" type="ORF">HNP48_004597</name>
</gene>
<dbReference type="Pfam" id="PF09955">
    <property type="entry name" value="DUF2189"/>
    <property type="match status" value="1"/>
</dbReference>
<evidence type="ECO:0000256" key="1">
    <source>
        <dbReference type="SAM" id="Phobius"/>
    </source>
</evidence>
<sequence>MRPKPPPTLPPVRTIGPMQPLAWLALAWRDMVRTGGLSFAHGLAVALFGGLLLAVAHHHFGLLVGALSGFLVVAPMLATSLYALSRALERGEPANAALVRRTWLDWQHSHPAKWGDHDYWCLVQFGALLALAATGWVLTSAALITLLAPLPVRTPLDFMHHVVLAPDGRLFALWLALGSLLAAPIFASSVVAMPLLLDRRATLRQAVLTSWQAVLANPLPMALWAALILGFTLLGLASLLLGLIAVLPMLGHASWHAYRDLVDASGLPERGGGAGGVGRRP</sequence>
<dbReference type="Proteomes" id="UP000575083">
    <property type="component" value="Unassembled WGS sequence"/>
</dbReference>
<dbReference type="EMBL" id="JACHLK010000010">
    <property type="protein sequence ID" value="MBB6561895.1"/>
    <property type="molecule type" value="Genomic_DNA"/>
</dbReference>
<name>A0A7X0PH81_9BURK</name>
<dbReference type="RefSeq" id="WP_184861397.1">
    <property type="nucleotide sequence ID" value="NZ_JACHLK010000010.1"/>
</dbReference>
<organism evidence="2 3">
    <name type="scientific">Acidovorax soli</name>
    <dbReference type="NCBI Taxonomy" id="592050"/>
    <lineage>
        <taxon>Bacteria</taxon>
        <taxon>Pseudomonadati</taxon>
        <taxon>Pseudomonadota</taxon>
        <taxon>Betaproteobacteria</taxon>
        <taxon>Burkholderiales</taxon>
        <taxon>Comamonadaceae</taxon>
        <taxon>Acidovorax</taxon>
    </lineage>
</organism>
<comment type="caution">
    <text evidence="2">The sequence shown here is derived from an EMBL/GenBank/DDBJ whole genome shotgun (WGS) entry which is preliminary data.</text>
</comment>
<feature type="transmembrane region" description="Helical" evidence="1">
    <location>
        <begin position="221"/>
        <end position="250"/>
    </location>
</feature>
<keyword evidence="1" id="KW-0812">Transmembrane</keyword>
<keyword evidence="1" id="KW-1133">Transmembrane helix</keyword>
<dbReference type="AlphaFoldDB" id="A0A7X0PH81"/>
<evidence type="ECO:0000313" key="3">
    <source>
        <dbReference type="Proteomes" id="UP000575083"/>
    </source>
</evidence>
<protein>
    <submittedName>
        <fullName evidence="2">Putative membrane protein</fullName>
    </submittedName>
</protein>
<keyword evidence="3" id="KW-1185">Reference proteome</keyword>
<proteinExistence type="predicted"/>
<accession>A0A7X0PH81</accession>
<reference evidence="2 3" key="1">
    <citation type="submission" date="2020-08" db="EMBL/GenBank/DDBJ databases">
        <title>Functional genomics of gut bacteria from endangered species of beetles.</title>
        <authorList>
            <person name="Carlos-Shanley C."/>
        </authorList>
    </citation>
    <scope>NUCLEOTIDE SEQUENCE [LARGE SCALE GENOMIC DNA]</scope>
    <source>
        <strain evidence="2 3">S00198</strain>
    </source>
</reference>
<feature type="transmembrane region" description="Helical" evidence="1">
    <location>
        <begin position="171"/>
        <end position="197"/>
    </location>
</feature>
<feature type="transmembrane region" description="Helical" evidence="1">
    <location>
        <begin position="62"/>
        <end position="84"/>
    </location>
</feature>
<dbReference type="InterPro" id="IPR018692">
    <property type="entry name" value="DUF2189"/>
</dbReference>
<evidence type="ECO:0000313" key="2">
    <source>
        <dbReference type="EMBL" id="MBB6561895.1"/>
    </source>
</evidence>
<feature type="transmembrane region" description="Helical" evidence="1">
    <location>
        <begin position="125"/>
        <end position="150"/>
    </location>
</feature>